<dbReference type="SUPFAM" id="SSF52047">
    <property type="entry name" value="RNI-like"/>
    <property type="match status" value="1"/>
</dbReference>
<feature type="domain" description="F-box" evidence="2">
    <location>
        <begin position="45"/>
        <end position="95"/>
    </location>
</feature>
<name>A0AA88KIR2_NAELO</name>
<dbReference type="RefSeq" id="XP_044543356.1">
    <property type="nucleotide sequence ID" value="XM_044686629.1"/>
</dbReference>
<feature type="compositionally biased region" description="Polar residues" evidence="1">
    <location>
        <begin position="667"/>
        <end position="676"/>
    </location>
</feature>
<accession>A0AA88KIR2</accession>
<dbReference type="AlphaFoldDB" id="A0AA88KIR2"/>
<dbReference type="SUPFAM" id="SSF81383">
    <property type="entry name" value="F-box domain"/>
    <property type="match status" value="1"/>
</dbReference>
<evidence type="ECO:0000259" key="2">
    <source>
        <dbReference type="PROSITE" id="PS50181"/>
    </source>
</evidence>
<feature type="region of interest" description="Disordered" evidence="1">
    <location>
        <begin position="1"/>
        <end position="35"/>
    </location>
</feature>
<dbReference type="InterPro" id="IPR001810">
    <property type="entry name" value="F-box_dom"/>
</dbReference>
<sequence length="699" mass="81062">MKQLHSRSITSNSSHSSSRAFLSPTDQQKKEGTMVRETSHEKFGFHALLELPHEMMYSIFNFLSVRECCNNVSAVNRWFKSMIDKYLSSGQVRELNICKEVYHCSYMREKEGLITSEELFNFYFRTKEEMDRMKHFRSCFMKLLTRGVHRLIFEKLKDFPLGLLYCDKMSEKLKPCKGNKKVVKQSSSTRQQCLFNDCETFWNSVKFLNIDSSTFCNFPRMGSNFEDDGNDVEQVTGLQLLCKIAPLLKNLESLSLKNLRLITDEDFEFMRIFLLTILKNGGNLKTLILQNTGLFESNDWDGMYGNCSHLEHLTIHEKHSPYTSFILKLTHLKFLDLFHVKDVNMALLFERLPIMEHVSIRHSTLCGFDCATLIDCSCIASRLKSLDIQQCSIYSEGNSADTSLIVPSTMTCTLLDLISFKYLEKFVFTQISYMDEMKDFRDSQTLFDSAIERLNSDHMHVLCLDGLTNIKSLDMLFKFRNLETLHLHGTSLNHLSLLRILVHFPKLQNYSVDGLDITGKEFDQFLLHELASYDCSRTLRSLNIERWSTYDPLPQTCQTFHAFQFDSIPTLPKLEYLKLVGFCVGNERVYLNSNQELGDLKQRIHVKCPLLSTFIVSSVSNDRSNFKYLKPSNSTTLQTESFEQVSITYPLLHFEFWKNSQVTANVQHRAHSNGSRSGKKKQQHQSFVPGFNKGRKKKY</sequence>
<dbReference type="InterPro" id="IPR036047">
    <property type="entry name" value="F-box-like_dom_sf"/>
</dbReference>
<organism evidence="3 4">
    <name type="scientific">Naegleria lovaniensis</name>
    <name type="common">Amoeba</name>
    <dbReference type="NCBI Taxonomy" id="51637"/>
    <lineage>
        <taxon>Eukaryota</taxon>
        <taxon>Discoba</taxon>
        <taxon>Heterolobosea</taxon>
        <taxon>Tetramitia</taxon>
        <taxon>Eutetramitia</taxon>
        <taxon>Vahlkampfiidae</taxon>
        <taxon>Naegleria</taxon>
    </lineage>
</organism>
<reference evidence="3 4" key="1">
    <citation type="journal article" date="2018" name="BMC Genomics">
        <title>The genome of Naegleria lovaniensis, the basis for a comparative approach to unravel pathogenicity factors of the human pathogenic amoeba N. fowleri.</title>
        <authorList>
            <person name="Liechti N."/>
            <person name="Schurch N."/>
            <person name="Bruggmann R."/>
            <person name="Wittwer M."/>
        </authorList>
    </citation>
    <scope>NUCLEOTIDE SEQUENCE [LARGE SCALE GENOMIC DNA]</scope>
    <source>
        <strain evidence="3 4">ATCC 30569</strain>
    </source>
</reference>
<evidence type="ECO:0000313" key="3">
    <source>
        <dbReference type="EMBL" id="KAG2374182.1"/>
    </source>
</evidence>
<dbReference type="InterPro" id="IPR032675">
    <property type="entry name" value="LRR_dom_sf"/>
</dbReference>
<gene>
    <name evidence="3" type="ORF">C9374_011019</name>
</gene>
<feature type="region of interest" description="Disordered" evidence="1">
    <location>
        <begin position="667"/>
        <end position="699"/>
    </location>
</feature>
<proteinExistence type="predicted"/>
<dbReference type="Proteomes" id="UP000816034">
    <property type="component" value="Unassembled WGS sequence"/>
</dbReference>
<dbReference type="EMBL" id="PYSW02000047">
    <property type="protein sequence ID" value="KAG2374182.1"/>
    <property type="molecule type" value="Genomic_DNA"/>
</dbReference>
<evidence type="ECO:0000256" key="1">
    <source>
        <dbReference type="SAM" id="MobiDB-lite"/>
    </source>
</evidence>
<dbReference type="GeneID" id="68103473"/>
<protein>
    <recommendedName>
        <fullName evidence="2">F-box domain-containing protein</fullName>
    </recommendedName>
</protein>
<dbReference type="Gene3D" id="3.80.10.10">
    <property type="entry name" value="Ribonuclease Inhibitor"/>
    <property type="match status" value="2"/>
</dbReference>
<feature type="compositionally biased region" description="Low complexity" evidence="1">
    <location>
        <begin position="1"/>
        <end position="23"/>
    </location>
</feature>
<dbReference type="PROSITE" id="PS50181">
    <property type="entry name" value="FBOX"/>
    <property type="match status" value="1"/>
</dbReference>
<comment type="caution">
    <text evidence="3">The sequence shown here is derived from an EMBL/GenBank/DDBJ whole genome shotgun (WGS) entry which is preliminary data.</text>
</comment>
<keyword evidence="4" id="KW-1185">Reference proteome</keyword>
<evidence type="ECO:0000313" key="4">
    <source>
        <dbReference type="Proteomes" id="UP000816034"/>
    </source>
</evidence>